<dbReference type="Proteomes" id="UP000270866">
    <property type="component" value="Unassembled WGS sequence"/>
</dbReference>
<evidence type="ECO:0000313" key="2">
    <source>
        <dbReference type="Proteomes" id="UP000270866"/>
    </source>
</evidence>
<name>A0A3L6MSV4_FUSOX</name>
<gene>
    <name evidence="1" type="ORF">BFJ65_g17903</name>
</gene>
<dbReference type="EMBL" id="MRCU01000017">
    <property type="protein sequence ID" value="RKK07166.1"/>
    <property type="molecule type" value="Genomic_DNA"/>
</dbReference>
<protein>
    <submittedName>
        <fullName evidence="1">Uncharacterized protein</fullName>
    </submittedName>
</protein>
<organism evidence="1 2">
    <name type="scientific">Fusarium oxysporum f. sp. cepae</name>
    <dbReference type="NCBI Taxonomy" id="396571"/>
    <lineage>
        <taxon>Eukaryota</taxon>
        <taxon>Fungi</taxon>
        <taxon>Dikarya</taxon>
        <taxon>Ascomycota</taxon>
        <taxon>Pezizomycotina</taxon>
        <taxon>Sordariomycetes</taxon>
        <taxon>Hypocreomycetidae</taxon>
        <taxon>Hypocreales</taxon>
        <taxon>Nectriaceae</taxon>
        <taxon>Fusarium</taxon>
        <taxon>Fusarium oxysporum species complex</taxon>
    </lineage>
</organism>
<reference evidence="1 2" key="1">
    <citation type="journal article" date="2018" name="Sci. Rep.">
        <title>Characterisation of pathogen-specific regions and novel effector candidates in Fusarium oxysporum f. sp. cepae.</title>
        <authorList>
            <person name="Armitage A.D."/>
            <person name="Taylor A."/>
            <person name="Sobczyk M.K."/>
            <person name="Baxter L."/>
            <person name="Greenfield B.P."/>
            <person name="Bates H.J."/>
            <person name="Wilson F."/>
            <person name="Jackson A.C."/>
            <person name="Ott S."/>
            <person name="Harrison R.J."/>
            <person name="Clarkson J.P."/>
        </authorList>
    </citation>
    <scope>NUCLEOTIDE SEQUENCE [LARGE SCALE GENOMIC DNA]</scope>
    <source>
        <strain evidence="1 2">FoC_Fus2</strain>
    </source>
</reference>
<comment type="caution">
    <text evidence="1">The sequence shown here is derived from an EMBL/GenBank/DDBJ whole genome shotgun (WGS) entry which is preliminary data.</text>
</comment>
<accession>A0A3L6MSV4</accession>
<sequence>MNSTFESQDKIYNTGLNFPTTAILTGPSTAALHKAFNLMAKVRSSIILLLSYMRCEEADNESAGGIRSVKSTFAN</sequence>
<dbReference type="AlphaFoldDB" id="A0A3L6MSV4"/>
<evidence type="ECO:0000313" key="1">
    <source>
        <dbReference type="EMBL" id="RKK07166.1"/>
    </source>
</evidence>
<proteinExistence type="predicted"/>